<protein>
    <submittedName>
        <fullName evidence="2">Uncharacterized protein</fullName>
    </submittedName>
</protein>
<evidence type="ECO:0000313" key="1">
    <source>
        <dbReference type="Proteomes" id="UP000887564"/>
    </source>
</evidence>
<dbReference type="Proteomes" id="UP000887564">
    <property type="component" value="Unplaced"/>
</dbReference>
<keyword evidence="1" id="KW-1185">Reference proteome</keyword>
<evidence type="ECO:0000313" key="2">
    <source>
        <dbReference type="WBParaSite" id="PEQ_0001175601-mRNA-1"/>
    </source>
</evidence>
<sequence>MFQDALSLQKVVLQKKRELCKSNSSVVNVQSEIRTLLTSLLIAVNNHQGRYRRLDRFQDDLFALFDAARQNSRSDSQSGGREVQHLK</sequence>
<dbReference type="AlphaFoldDB" id="A0A914SCD9"/>
<organism evidence="1 2">
    <name type="scientific">Parascaris equorum</name>
    <name type="common">Equine roundworm</name>
    <dbReference type="NCBI Taxonomy" id="6256"/>
    <lineage>
        <taxon>Eukaryota</taxon>
        <taxon>Metazoa</taxon>
        <taxon>Ecdysozoa</taxon>
        <taxon>Nematoda</taxon>
        <taxon>Chromadorea</taxon>
        <taxon>Rhabditida</taxon>
        <taxon>Spirurina</taxon>
        <taxon>Ascaridomorpha</taxon>
        <taxon>Ascaridoidea</taxon>
        <taxon>Ascarididae</taxon>
        <taxon>Parascaris</taxon>
    </lineage>
</organism>
<reference evidence="2" key="1">
    <citation type="submission" date="2022-11" db="UniProtKB">
        <authorList>
            <consortium name="WormBaseParasite"/>
        </authorList>
    </citation>
    <scope>IDENTIFICATION</scope>
</reference>
<accession>A0A914SCD9</accession>
<name>A0A914SCD9_PAREQ</name>
<proteinExistence type="predicted"/>
<dbReference type="WBParaSite" id="PEQ_0001175601-mRNA-1">
    <property type="protein sequence ID" value="PEQ_0001175601-mRNA-1"/>
    <property type="gene ID" value="PEQ_0001175601"/>
</dbReference>